<sequence>MDKARLPRWAWLMVGLFLAVLGSNLLNLLVLVPAVLPETYRSITVIAAMAPVLIYVGVWYDEERQPYWAQSRVKIVGDVLFVVTGAILGSAIALVALVGIGLPSTVLDILAMTAGFLLAWGLFWWRNPTLYDVDLER</sequence>
<keyword evidence="1" id="KW-0812">Transmembrane</keyword>
<feature type="transmembrane region" description="Helical" evidence="1">
    <location>
        <begin position="42"/>
        <end position="60"/>
    </location>
</feature>
<evidence type="ECO:0000313" key="2">
    <source>
        <dbReference type="EMBL" id="SDC35263.1"/>
    </source>
</evidence>
<reference evidence="2 3" key="1">
    <citation type="submission" date="2016-10" db="EMBL/GenBank/DDBJ databases">
        <authorList>
            <person name="Varghese N."/>
            <person name="Submissions S."/>
        </authorList>
    </citation>
    <scope>NUCLEOTIDE SEQUENCE [LARGE SCALE GENOMIC DNA]</scope>
    <source>
        <strain evidence="2 3">CDM_1</strain>
    </source>
</reference>
<name>A0A1G6KWF0_9EURY</name>
<feature type="transmembrane region" description="Helical" evidence="1">
    <location>
        <begin position="106"/>
        <end position="125"/>
    </location>
</feature>
<keyword evidence="1" id="KW-1133">Transmembrane helix</keyword>
<keyword evidence="1" id="KW-0472">Membrane</keyword>
<dbReference type="AlphaFoldDB" id="A0A1G6KWF0"/>
<evidence type="ECO:0000256" key="1">
    <source>
        <dbReference type="SAM" id="Phobius"/>
    </source>
</evidence>
<evidence type="ECO:0000313" key="3">
    <source>
        <dbReference type="Proteomes" id="UP000324021"/>
    </source>
</evidence>
<protein>
    <submittedName>
        <fullName evidence="2">Uncharacterized protein</fullName>
    </submittedName>
</protein>
<feature type="transmembrane region" description="Helical" evidence="1">
    <location>
        <begin position="80"/>
        <end position="100"/>
    </location>
</feature>
<gene>
    <name evidence="2" type="ORF">SAMN05192552_1003101</name>
</gene>
<proteinExistence type="predicted"/>
<feature type="transmembrane region" description="Helical" evidence="1">
    <location>
        <begin position="12"/>
        <end position="36"/>
    </location>
</feature>
<dbReference type="EMBL" id="FMZP01000003">
    <property type="protein sequence ID" value="SDC35263.1"/>
    <property type="molecule type" value="Genomic_DNA"/>
</dbReference>
<organism evidence="2 3">
    <name type="scientific">Natrinema hispanicum</name>
    <dbReference type="NCBI Taxonomy" id="392421"/>
    <lineage>
        <taxon>Archaea</taxon>
        <taxon>Methanobacteriati</taxon>
        <taxon>Methanobacteriota</taxon>
        <taxon>Stenosarchaea group</taxon>
        <taxon>Halobacteria</taxon>
        <taxon>Halobacteriales</taxon>
        <taxon>Natrialbaceae</taxon>
        <taxon>Natrinema</taxon>
    </lineage>
</organism>
<dbReference type="RefSeq" id="WP_149782240.1">
    <property type="nucleotide sequence ID" value="NZ_FMZP01000003.1"/>
</dbReference>
<accession>A0A1G6KWF0</accession>
<dbReference type="Proteomes" id="UP000324021">
    <property type="component" value="Unassembled WGS sequence"/>
</dbReference>